<dbReference type="InterPro" id="IPR003776">
    <property type="entry name" value="YcaO-like_dom"/>
</dbReference>
<dbReference type="EMBL" id="CP050296">
    <property type="protein sequence ID" value="QND55742.1"/>
    <property type="molecule type" value="Genomic_DNA"/>
</dbReference>
<evidence type="ECO:0000313" key="2">
    <source>
        <dbReference type="EMBL" id="QND55742.1"/>
    </source>
</evidence>
<sequence length="414" mass="45347">MRKIRTFEVCVGSSLLYGPVVISDPLLGCPLTVAAGRVRAARDGDESTYFVSGWGTTVEQALQGCLYEADETYFAQIIPEGRIFRSCANAIHGRVVEPPGILLFSEEQYDQREAGNRQPALRNMVPARWDRSAPEDWILSDDKLGTEQAWVPAGLCFLGYDPGGEESSLPAADSNGLALGINLEDAATRALLELIERDATSIWWYNRLVLPRIDPKSMASDTVSSYEDWLRHRGRELRLLRLTLDLAVPIVAAISSDSSGRCPAMGFAAGASWSEAAIRAVGELAQCEANLALLSQQAQQQGTTRFTPGARQLYRWHQETDLGLCPYLQGGNSGPACTDESTLDYASCVKLCHERNLEVFAVILMQDEQRSLVRIFAPGLRSTKPRFGPGRLYSVPSTLGLRTAGSNPICPFPF</sequence>
<reference evidence="3" key="1">
    <citation type="journal article" date="2020" name="Mol. Plant Microbe">
        <title>Rhizobial microsymbionts of the narrowly endemic Oxytropis species growing in Kamchatka are characterized by significant genetic diversity and possess a set of genes that are associated with T3SS and T6SS secretion systems and can affect the development of symbiosis.</title>
        <authorList>
            <person name="Safronova V."/>
            <person name="Guro P."/>
            <person name="Sazanova A."/>
            <person name="Kuznetsova I."/>
            <person name="Belimov A."/>
            <person name="Yakubov V."/>
            <person name="Chirak E."/>
            <person name="Afonin A."/>
            <person name="Gogolev Y."/>
            <person name="Andronov E."/>
            <person name="Tikhonovich I."/>
        </authorList>
    </citation>
    <scope>NUCLEOTIDE SEQUENCE [LARGE SCALE GENOMIC DNA]</scope>
    <source>
        <strain evidence="3">583</strain>
    </source>
</reference>
<feature type="domain" description="YcaO" evidence="1">
    <location>
        <begin position="53"/>
        <end position="414"/>
    </location>
</feature>
<dbReference type="Pfam" id="PF02624">
    <property type="entry name" value="YcaO"/>
    <property type="match status" value="1"/>
</dbReference>
<evidence type="ECO:0000259" key="1">
    <source>
        <dbReference type="PROSITE" id="PS51664"/>
    </source>
</evidence>
<dbReference type="Proteomes" id="UP000515465">
    <property type="component" value="Chromosome"/>
</dbReference>
<dbReference type="RefSeq" id="WP_183461362.1">
    <property type="nucleotide sequence ID" value="NZ_CP050296.1"/>
</dbReference>
<protein>
    <submittedName>
        <fullName evidence="2">YcaO-like family protein</fullName>
    </submittedName>
</protein>
<dbReference type="Gene3D" id="3.30.160.660">
    <property type="match status" value="1"/>
</dbReference>
<dbReference type="PANTHER" id="PTHR37809:SF1">
    <property type="entry name" value="RIBOSOMAL PROTEIN S12 METHYLTHIOTRANSFERASE ACCESSORY FACTOR YCAO"/>
    <property type="match status" value="1"/>
</dbReference>
<name>A0A7G6SML0_9HYPH</name>
<dbReference type="PANTHER" id="PTHR37809">
    <property type="entry name" value="RIBOSOMAL PROTEIN S12 METHYLTHIOTRANSFERASE ACCESSORY FACTOR YCAO"/>
    <property type="match status" value="1"/>
</dbReference>
<dbReference type="Gene3D" id="3.30.40.250">
    <property type="match status" value="1"/>
</dbReference>
<dbReference type="PROSITE" id="PS51664">
    <property type="entry name" value="YCAO"/>
    <property type="match status" value="1"/>
</dbReference>
<dbReference type="AlphaFoldDB" id="A0A7G6SML0"/>
<accession>A0A7G6SML0</accession>
<organism evidence="2 3">
    <name type="scientific">Mesorhizobium huakuii</name>
    <dbReference type="NCBI Taxonomy" id="28104"/>
    <lineage>
        <taxon>Bacteria</taxon>
        <taxon>Pseudomonadati</taxon>
        <taxon>Pseudomonadota</taxon>
        <taxon>Alphaproteobacteria</taxon>
        <taxon>Hyphomicrobiales</taxon>
        <taxon>Phyllobacteriaceae</taxon>
        <taxon>Mesorhizobium</taxon>
    </lineage>
</organism>
<dbReference type="Gene3D" id="3.30.1330.230">
    <property type="match status" value="1"/>
</dbReference>
<proteinExistence type="predicted"/>
<gene>
    <name evidence="2" type="ORF">HB778_03000</name>
</gene>
<dbReference type="NCBIfam" id="TIGR00702">
    <property type="entry name" value="YcaO-type kinase domain"/>
    <property type="match status" value="1"/>
</dbReference>
<evidence type="ECO:0000313" key="3">
    <source>
        <dbReference type="Proteomes" id="UP000515465"/>
    </source>
</evidence>